<comment type="subcellular location">
    <subcellularLocation>
        <location evidence="3">Nucleus</location>
        <location evidence="3">PML body</location>
    </subcellularLocation>
</comment>
<dbReference type="GO" id="GO:0005737">
    <property type="term" value="C:cytoplasm"/>
    <property type="evidence" value="ECO:0007669"/>
    <property type="project" value="TreeGrafter"/>
</dbReference>
<dbReference type="SUPFAM" id="SSF56219">
    <property type="entry name" value="DNase I-like"/>
    <property type="match status" value="1"/>
</dbReference>
<dbReference type="GO" id="GO:0046872">
    <property type="term" value="F:metal ion binding"/>
    <property type="evidence" value="ECO:0007669"/>
    <property type="project" value="UniProtKB-KW"/>
</dbReference>
<protein>
    <recommendedName>
        <fullName evidence="11">Endonuclease/exonuclease/phosphatase domain-containing protein</fullName>
    </recommendedName>
</protein>
<keyword evidence="13" id="KW-1185">Reference proteome</keyword>
<feature type="domain" description="Endonuclease/exonuclease/phosphatase" evidence="11">
    <location>
        <begin position="72"/>
        <end position="333"/>
    </location>
</feature>
<dbReference type="InterPro" id="IPR036691">
    <property type="entry name" value="Endo/exonu/phosph_ase_sf"/>
</dbReference>
<comment type="caution">
    <text evidence="12">The sequence shown here is derived from an EMBL/GenBank/DDBJ whole genome shotgun (WGS) entry which is preliminary data.</text>
</comment>
<evidence type="ECO:0000256" key="1">
    <source>
        <dbReference type="ARBA" id="ARBA00001936"/>
    </source>
</evidence>
<dbReference type="GO" id="GO:0006302">
    <property type="term" value="P:double-strand break repair"/>
    <property type="evidence" value="ECO:0007669"/>
    <property type="project" value="TreeGrafter"/>
</dbReference>
<dbReference type="PANTHER" id="PTHR15822:SF4">
    <property type="entry name" value="TYROSYL-DNA PHOSPHODIESTERASE 2"/>
    <property type="match status" value="1"/>
</dbReference>
<dbReference type="Gene3D" id="3.60.10.10">
    <property type="entry name" value="Endonuclease/exonuclease/phosphatase"/>
    <property type="match status" value="1"/>
</dbReference>
<dbReference type="GO" id="GO:0004518">
    <property type="term" value="F:nuclease activity"/>
    <property type="evidence" value="ECO:0007669"/>
    <property type="project" value="UniProtKB-KW"/>
</dbReference>
<evidence type="ECO:0000256" key="9">
    <source>
        <dbReference type="ARBA" id="ARBA00023204"/>
    </source>
</evidence>
<evidence type="ECO:0000313" key="13">
    <source>
        <dbReference type="Proteomes" id="UP000029964"/>
    </source>
</evidence>
<name>A0A086SVX8_HAPC1</name>
<dbReference type="CDD" id="cd09080">
    <property type="entry name" value="TDP2"/>
    <property type="match status" value="1"/>
</dbReference>
<keyword evidence="4" id="KW-0540">Nuclease</keyword>
<keyword evidence="10" id="KW-0539">Nucleus</keyword>
<dbReference type="InterPro" id="IPR051547">
    <property type="entry name" value="TDP2-like"/>
</dbReference>
<dbReference type="HOGENOM" id="CLU_042307_1_0_1"/>
<keyword evidence="7" id="KW-0378">Hydrolase</keyword>
<evidence type="ECO:0000256" key="5">
    <source>
        <dbReference type="ARBA" id="ARBA00022723"/>
    </source>
</evidence>
<evidence type="ECO:0000256" key="8">
    <source>
        <dbReference type="ARBA" id="ARBA00022842"/>
    </source>
</evidence>
<evidence type="ECO:0000259" key="11">
    <source>
        <dbReference type="Pfam" id="PF03372"/>
    </source>
</evidence>
<keyword evidence="5" id="KW-0479">Metal-binding</keyword>
<proteinExistence type="predicted"/>
<comment type="cofactor">
    <cofactor evidence="1">
        <name>Mn(2+)</name>
        <dbReference type="ChEBI" id="CHEBI:29035"/>
    </cofactor>
</comment>
<gene>
    <name evidence="12" type="ORF">ACRE_080410</name>
</gene>
<dbReference type="AlphaFoldDB" id="A0A086SVX8"/>
<evidence type="ECO:0000256" key="4">
    <source>
        <dbReference type="ARBA" id="ARBA00022722"/>
    </source>
</evidence>
<dbReference type="Pfam" id="PF03372">
    <property type="entry name" value="Exo_endo_phos"/>
    <property type="match status" value="1"/>
</dbReference>
<keyword evidence="6" id="KW-0227">DNA damage</keyword>
<evidence type="ECO:0000256" key="2">
    <source>
        <dbReference type="ARBA" id="ARBA00001946"/>
    </source>
</evidence>
<dbReference type="GO" id="GO:0003697">
    <property type="term" value="F:single-stranded DNA binding"/>
    <property type="evidence" value="ECO:0007669"/>
    <property type="project" value="TreeGrafter"/>
</dbReference>
<dbReference type="PANTHER" id="PTHR15822">
    <property type="entry name" value="TRAF AND TNF RECEPTOR-ASSOCIATED PROTEIN"/>
    <property type="match status" value="1"/>
</dbReference>
<dbReference type="EMBL" id="JPKY01000138">
    <property type="protein sequence ID" value="KFH41260.1"/>
    <property type="molecule type" value="Genomic_DNA"/>
</dbReference>
<evidence type="ECO:0000313" key="12">
    <source>
        <dbReference type="EMBL" id="KFH41260.1"/>
    </source>
</evidence>
<dbReference type="OrthoDB" id="9975959at2759"/>
<evidence type="ECO:0000256" key="6">
    <source>
        <dbReference type="ARBA" id="ARBA00022763"/>
    </source>
</evidence>
<organism evidence="12 13">
    <name type="scientific">Hapsidospora chrysogenum (strain ATCC 11550 / CBS 779.69 / DSM 880 / IAM 14645 / JCM 23072 / IMI 49137)</name>
    <name type="common">Acremonium chrysogenum</name>
    <dbReference type="NCBI Taxonomy" id="857340"/>
    <lineage>
        <taxon>Eukaryota</taxon>
        <taxon>Fungi</taxon>
        <taxon>Dikarya</taxon>
        <taxon>Ascomycota</taxon>
        <taxon>Pezizomycotina</taxon>
        <taxon>Sordariomycetes</taxon>
        <taxon>Hypocreomycetidae</taxon>
        <taxon>Hypocreales</taxon>
        <taxon>Bionectriaceae</taxon>
        <taxon>Hapsidospora</taxon>
    </lineage>
</organism>
<dbReference type="InterPro" id="IPR005135">
    <property type="entry name" value="Endo/exonuclease/phosphatase"/>
</dbReference>
<dbReference type="GO" id="GO:0070260">
    <property type="term" value="F:5'-tyrosyl-DNA phosphodiesterase activity"/>
    <property type="evidence" value="ECO:0007669"/>
    <property type="project" value="TreeGrafter"/>
</dbReference>
<evidence type="ECO:0000256" key="7">
    <source>
        <dbReference type="ARBA" id="ARBA00022801"/>
    </source>
</evidence>
<keyword evidence="8" id="KW-0460">Magnesium</keyword>
<evidence type="ECO:0000256" key="10">
    <source>
        <dbReference type="ARBA" id="ARBA00023242"/>
    </source>
</evidence>
<comment type="cofactor">
    <cofactor evidence="2">
        <name>Mg(2+)</name>
        <dbReference type="ChEBI" id="CHEBI:18420"/>
    </cofactor>
</comment>
<accession>A0A086SVX8</accession>
<keyword evidence="9" id="KW-0234">DNA repair</keyword>
<sequence>MDWYERARTSALSRIHGTPLPRSDTQARVVFRSWYYFDPDGQQWMPARATSTTDNGGILGRDNDAPPLLTLLTWNIDASSARAEDRVSELIAYATAQLHPDVDIIFFQEVSRPALQQILKDETIRGSWFSSECDDRAWGNQSFATMTLLSKKRFALAGSETTTLRVRVGSPRLGPVWRASVPSRFGRDALCCDIFTPSPNSFTRLTRTRLIKVHLDSLPLNPSYRPRQVSIISRFLRSAGRGLAAGDFNPVLEEDATLVKRNGLIDAWEAVHPGQPGCTWGTDGKQAYPPTRLDKVALLGLRPHDINVVDAKRLINADGQATDSENNSPWSDHHGLLCSF</sequence>
<reference evidence="13" key="1">
    <citation type="journal article" date="2014" name="Genome Announc.">
        <title>Genome sequence and annotation of Acremonium chrysogenum, producer of the beta-lactam antibiotic cephalosporin C.</title>
        <authorList>
            <person name="Terfehr D."/>
            <person name="Dahlmann T.A."/>
            <person name="Specht T."/>
            <person name="Zadra I."/>
            <person name="Kuernsteiner H."/>
            <person name="Kueck U."/>
        </authorList>
    </citation>
    <scope>NUCLEOTIDE SEQUENCE [LARGE SCALE GENOMIC DNA]</scope>
    <source>
        <strain evidence="13">ATCC 11550 / CBS 779.69 / DSM 880 / IAM 14645 / JCM 23072 / IMI 49137</strain>
    </source>
</reference>
<evidence type="ECO:0000256" key="3">
    <source>
        <dbReference type="ARBA" id="ARBA00004322"/>
    </source>
</evidence>
<dbReference type="Proteomes" id="UP000029964">
    <property type="component" value="Unassembled WGS sequence"/>
</dbReference>